<dbReference type="CDD" id="cd05233">
    <property type="entry name" value="SDR_c"/>
    <property type="match status" value="1"/>
</dbReference>
<dbReference type="HOGENOM" id="CLU_010194_1_1_11"/>
<comment type="similarity">
    <text evidence="1">Belongs to the short-chain dehydrogenases/reductases (SDR) family.</text>
</comment>
<dbReference type="PANTHER" id="PTHR24321:SF8">
    <property type="entry name" value="ESTRADIOL 17-BETA-DEHYDROGENASE 8-RELATED"/>
    <property type="match status" value="1"/>
</dbReference>
<dbReference type="AlphaFoldDB" id="D9XDC4"/>
<keyword evidence="5" id="KW-1185">Reference proteome</keyword>
<dbReference type="FunFam" id="3.40.50.720:FF:000084">
    <property type="entry name" value="Short-chain dehydrogenase reductase"/>
    <property type="match status" value="1"/>
</dbReference>
<dbReference type="PANTHER" id="PTHR24321">
    <property type="entry name" value="DEHYDROGENASES, SHORT CHAIN"/>
    <property type="match status" value="1"/>
</dbReference>
<dbReference type="STRING" id="591159.SSQG_07289"/>
<keyword evidence="2" id="KW-0560">Oxidoreductase</keyword>
<dbReference type="EMBL" id="GG657757">
    <property type="protein sequence ID" value="EFL36771.1"/>
    <property type="molecule type" value="Genomic_DNA"/>
</dbReference>
<reference evidence="5" key="1">
    <citation type="submission" date="2009-02" db="EMBL/GenBank/DDBJ databases">
        <title>Annotation of Streptomyces viridochromogenes strain DSM 40736.</title>
        <authorList>
            <consortium name="The Broad Institute Genome Sequencing Platform"/>
            <consortium name="Broad Institute Microbial Sequencing Center"/>
            <person name="Fischbach M."/>
            <person name="Godfrey P."/>
            <person name="Ward D."/>
            <person name="Young S."/>
            <person name="Zeng Q."/>
            <person name="Koehrsen M."/>
            <person name="Alvarado L."/>
            <person name="Berlin A.M."/>
            <person name="Bochicchio J."/>
            <person name="Borenstein D."/>
            <person name="Chapman S.B."/>
            <person name="Chen Z."/>
            <person name="Engels R."/>
            <person name="Freedman E."/>
            <person name="Gellesch M."/>
            <person name="Goldberg J."/>
            <person name="Griggs A."/>
            <person name="Gujja S."/>
            <person name="Heilman E.R."/>
            <person name="Heiman D.I."/>
            <person name="Hepburn T.A."/>
            <person name="Howarth C."/>
            <person name="Jen D."/>
            <person name="Larson L."/>
            <person name="Lewis B."/>
            <person name="Mehta T."/>
            <person name="Park D."/>
            <person name="Pearson M."/>
            <person name="Richards J."/>
            <person name="Roberts A."/>
            <person name="Saif S."/>
            <person name="Shea T.D."/>
            <person name="Shenoy N."/>
            <person name="Sisk P."/>
            <person name="Stolte C."/>
            <person name="Sykes S.N."/>
            <person name="Thomson T."/>
            <person name="Walk T."/>
            <person name="White J."/>
            <person name="Yandava C."/>
            <person name="Straight P."/>
            <person name="Clardy J."/>
            <person name="Hung D."/>
            <person name="Kolter R."/>
            <person name="Mekalanos J."/>
            <person name="Walker S."/>
            <person name="Walsh C.T."/>
            <person name="Wieland-Brown L.C."/>
            <person name="Haas B."/>
            <person name="Nusbaum C."/>
            <person name="Birren B."/>
        </authorList>
    </citation>
    <scope>NUCLEOTIDE SEQUENCE [LARGE SCALE GENOMIC DNA]</scope>
    <source>
        <strain evidence="5">DSM 40736 / JCM 4977 / BCRC 1201 / Tue 494</strain>
    </source>
</reference>
<gene>
    <name evidence="4" type="ORF">SSQG_07289</name>
</gene>
<evidence type="ECO:0000256" key="1">
    <source>
        <dbReference type="ARBA" id="ARBA00006484"/>
    </source>
</evidence>
<evidence type="ECO:0000313" key="5">
    <source>
        <dbReference type="Proteomes" id="UP000004184"/>
    </source>
</evidence>
<dbReference type="InterPro" id="IPR002347">
    <property type="entry name" value="SDR_fam"/>
</dbReference>
<evidence type="ECO:0000256" key="3">
    <source>
        <dbReference type="SAM" id="MobiDB-lite"/>
    </source>
</evidence>
<evidence type="ECO:0000256" key="2">
    <source>
        <dbReference type="ARBA" id="ARBA00023002"/>
    </source>
</evidence>
<dbReference type="PRINTS" id="PR00080">
    <property type="entry name" value="SDRFAMILY"/>
</dbReference>
<dbReference type="Pfam" id="PF13561">
    <property type="entry name" value="adh_short_C2"/>
    <property type="match status" value="1"/>
</dbReference>
<dbReference type="InterPro" id="IPR036291">
    <property type="entry name" value="NAD(P)-bd_dom_sf"/>
</dbReference>
<feature type="region of interest" description="Disordered" evidence="3">
    <location>
        <begin position="1"/>
        <end position="36"/>
    </location>
</feature>
<dbReference type="Proteomes" id="UP000004184">
    <property type="component" value="Unassembled WGS sequence"/>
</dbReference>
<dbReference type="PRINTS" id="PR00081">
    <property type="entry name" value="GDHRDH"/>
</dbReference>
<organism evidence="4 5">
    <name type="scientific">Streptomyces viridochromogenes (strain DSM 40736 / JCM 4977 / BCRC 1201 / Tue 494)</name>
    <dbReference type="NCBI Taxonomy" id="591159"/>
    <lineage>
        <taxon>Bacteria</taxon>
        <taxon>Bacillati</taxon>
        <taxon>Actinomycetota</taxon>
        <taxon>Actinomycetes</taxon>
        <taxon>Kitasatosporales</taxon>
        <taxon>Streptomycetaceae</taxon>
        <taxon>Streptomyces</taxon>
    </lineage>
</organism>
<dbReference type="eggNOG" id="COG1028">
    <property type="taxonomic scope" value="Bacteria"/>
</dbReference>
<dbReference type="GO" id="GO:0016491">
    <property type="term" value="F:oxidoreductase activity"/>
    <property type="evidence" value="ECO:0007669"/>
    <property type="project" value="UniProtKB-KW"/>
</dbReference>
<proteinExistence type="inferred from homology"/>
<accession>D9XDC4</accession>
<sequence length="289" mass="29417">MPPVWNWNRVSTAPASRRRKGTMGEGRPEQPARHLTGRKVLVVGAGTRPDDDPRAPVGNGRAIAVLAAREGADVACADVAAPAAAATAELVGREGRSGITVVGDATEAQQSAAMVAEAVRGLGGLDALVVNVGVGLGTGLEGSSPEDWDQALALNLRAPFLAAKYGLPALADGGAVVFIGSVAGLRAATNSPAYDSSKAGLFGLTRHVAKEGGARRIRANLVVPGLIDTPMGRQASAGRASRTASFERIPLGRQGTAWEVAEAVTFLLSDRASYITGQSLVVDGGLSAV</sequence>
<dbReference type="SUPFAM" id="SSF51735">
    <property type="entry name" value="NAD(P)-binding Rossmann-fold domains"/>
    <property type="match status" value="1"/>
</dbReference>
<evidence type="ECO:0000313" key="4">
    <source>
        <dbReference type="EMBL" id="EFL36771.1"/>
    </source>
</evidence>
<protein>
    <submittedName>
        <fullName evidence="4">3-oxoacyl-[acyl-carrier-protein] reductase</fullName>
    </submittedName>
</protein>
<name>D9XDC4_STRVT</name>
<dbReference type="Gene3D" id="3.40.50.720">
    <property type="entry name" value="NAD(P)-binding Rossmann-like Domain"/>
    <property type="match status" value="1"/>
</dbReference>